<evidence type="ECO:0000256" key="6">
    <source>
        <dbReference type="SAM" id="Phobius"/>
    </source>
</evidence>
<dbReference type="InterPro" id="IPR016982">
    <property type="entry name" value="Mms48"/>
</dbReference>
<dbReference type="Proteomes" id="UP000182840">
    <property type="component" value="Chromosome"/>
</dbReference>
<dbReference type="RefSeq" id="WP_072601501.1">
    <property type="nucleotide sequence ID" value="NZ_CP018171.1"/>
</dbReference>
<dbReference type="Pfam" id="PF07219">
    <property type="entry name" value="HemY_N"/>
    <property type="match status" value="1"/>
</dbReference>
<protein>
    <submittedName>
        <fullName evidence="8">Heme biosynthesis protein HemY</fullName>
    </submittedName>
</protein>
<dbReference type="OrthoDB" id="9798343at2"/>
<feature type="compositionally biased region" description="Low complexity" evidence="5">
    <location>
        <begin position="499"/>
        <end position="521"/>
    </location>
</feature>
<dbReference type="AlphaFoldDB" id="A0A1L3SL25"/>
<keyword evidence="2 6" id="KW-0812">Transmembrane</keyword>
<evidence type="ECO:0000313" key="9">
    <source>
        <dbReference type="Proteomes" id="UP000182840"/>
    </source>
</evidence>
<keyword evidence="9" id="KW-1185">Reference proteome</keyword>
<feature type="region of interest" description="Disordered" evidence="5">
    <location>
        <begin position="444"/>
        <end position="557"/>
    </location>
</feature>
<feature type="transmembrane region" description="Helical" evidence="6">
    <location>
        <begin position="83"/>
        <end position="103"/>
    </location>
</feature>
<dbReference type="Gene3D" id="1.25.40.10">
    <property type="entry name" value="Tetratricopeptide repeat domain"/>
    <property type="match status" value="2"/>
</dbReference>
<comment type="subcellular location">
    <subcellularLocation>
        <location evidence="1">Membrane</location>
    </subcellularLocation>
</comment>
<evidence type="ECO:0000256" key="4">
    <source>
        <dbReference type="ARBA" id="ARBA00023136"/>
    </source>
</evidence>
<feature type="domain" description="HemY N-terminal" evidence="7">
    <location>
        <begin position="26"/>
        <end position="133"/>
    </location>
</feature>
<evidence type="ECO:0000256" key="3">
    <source>
        <dbReference type="ARBA" id="ARBA00022989"/>
    </source>
</evidence>
<dbReference type="InterPro" id="IPR011990">
    <property type="entry name" value="TPR-like_helical_dom_sf"/>
</dbReference>
<dbReference type="InterPro" id="IPR010817">
    <property type="entry name" value="HemY_N"/>
</dbReference>
<gene>
    <name evidence="8" type="ORF">BSQ44_00850</name>
</gene>
<evidence type="ECO:0000313" key="8">
    <source>
        <dbReference type="EMBL" id="APH70088.1"/>
    </source>
</evidence>
<keyword evidence="4 6" id="KW-0472">Membrane</keyword>
<evidence type="ECO:0000259" key="7">
    <source>
        <dbReference type="Pfam" id="PF07219"/>
    </source>
</evidence>
<feature type="compositionally biased region" description="Acidic residues" evidence="5">
    <location>
        <begin position="467"/>
        <end position="485"/>
    </location>
</feature>
<feature type="transmembrane region" description="Helical" evidence="6">
    <location>
        <begin position="43"/>
        <end position="62"/>
    </location>
</feature>
<dbReference type="STRING" id="1670800.BSQ44_00850"/>
<keyword evidence="3 6" id="KW-1133">Transmembrane helix</keyword>
<reference evidence="9" key="1">
    <citation type="submission" date="2016-11" db="EMBL/GenBank/DDBJ databases">
        <title>Mesorhizobium oceanicum sp. nov., isolated from deep seawater in South China Sea.</title>
        <authorList>
            <person name="Fu G.-Y."/>
        </authorList>
    </citation>
    <scope>NUCLEOTIDE SEQUENCE [LARGE SCALE GENOMIC DNA]</scope>
    <source>
        <strain evidence="9">B7</strain>
    </source>
</reference>
<name>A0A1L3SL25_9HYPH</name>
<dbReference type="KEGG" id="meso:BSQ44_00850"/>
<feature type="compositionally biased region" description="Low complexity" evidence="5">
    <location>
        <begin position="450"/>
        <end position="462"/>
    </location>
</feature>
<dbReference type="SUPFAM" id="SSF48452">
    <property type="entry name" value="TPR-like"/>
    <property type="match status" value="1"/>
</dbReference>
<sequence length="557" mass="60594">MLRVLLFVAVVFLLGLGFAWLAERPGDMVITFGGYQYEVTLMVAAVIVTAIVAAVMIVWWLLKAIWNSPYTVARYFRVRRRDRGYQALSTGMIAAGAGDGVLARQMNRQAAKLISSDQEPLIHLLDAQASLLEGDHDTARKKFEAMLEDPETRLLGLRGLYLEAQRLGDRDVARHYAERAAETAPQLGWASNATLEARTAEGDWDSALSLLEAQKSTKLIDSAKANRMRAVLLTAKATSLLERDALAAKNAAVEANRLAPDLVPAAVMAAKALFRQGDLRKGSKILEAAWRKHAHPEIADTYVHARHGDSVGDRLYRAKKLKSQRENNAESSLTVARAALEAGDLTLARKAAEEALRIQPREGGYLLMADIEEADTGDEGHIRQWLARAVRAPRDPAWVADGVVSERWAPVSPVTGRLDAFEWRTPLERPLALIDQETHLDLPSRPVLIPSAPAEAPEAPASGTAGESEEIATAETVVDEPDVEETEKPEAPPRTSGSAPAPVAHATAVPIDARPAAANDDATAKKSVTGPEFPRPDDPGVDSDDDNDPRSKRFRLF</sequence>
<evidence type="ECO:0000256" key="2">
    <source>
        <dbReference type="ARBA" id="ARBA00022692"/>
    </source>
</evidence>
<dbReference type="GO" id="GO:0016020">
    <property type="term" value="C:membrane"/>
    <property type="evidence" value="ECO:0007669"/>
    <property type="project" value="UniProtKB-SubCell"/>
</dbReference>
<dbReference type="PIRSF" id="PIRSF031802">
    <property type="entry name" value="UCP031802"/>
    <property type="match status" value="1"/>
</dbReference>
<accession>A0A1L3SL25</accession>
<evidence type="ECO:0000256" key="1">
    <source>
        <dbReference type="ARBA" id="ARBA00004370"/>
    </source>
</evidence>
<evidence type="ECO:0000256" key="5">
    <source>
        <dbReference type="SAM" id="MobiDB-lite"/>
    </source>
</evidence>
<organism evidence="8 9">
    <name type="scientific">Aquibium oceanicum</name>
    <dbReference type="NCBI Taxonomy" id="1670800"/>
    <lineage>
        <taxon>Bacteria</taxon>
        <taxon>Pseudomonadati</taxon>
        <taxon>Pseudomonadota</taxon>
        <taxon>Alphaproteobacteria</taxon>
        <taxon>Hyphomicrobiales</taxon>
        <taxon>Phyllobacteriaceae</taxon>
        <taxon>Aquibium</taxon>
    </lineage>
</organism>
<proteinExistence type="predicted"/>
<dbReference type="EMBL" id="CP018171">
    <property type="protein sequence ID" value="APH70088.1"/>
    <property type="molecule type" value="Genomic_DNA"/>
</dbReference>